<evidence type="ECO:0000256" key="2">
    <source>
        <dbReference type="SAM" id="MobiDB-lite"/>
    </source>
</evidence>
<dbReference type="EMBL" id="JARAYU010000001">
    <property type="protein sequence ID" value="MDX3699093.1"/>
    <property type="molecule type" value="Genomic_DNA"/>
</dbReference>
<reference evidence="3 4" key="1">
    <citation type="journal article" date="2023" name="Microb. Genom.">
        <title>Mesoterricola silvestris gen. nov., sp. nov., Mesoterricola sediminis sp. nov., Geothrix oryzae sp. nov., Geothrix edaphica sp. nov., Geothrix rubra sp. nov., and Geothrix limicola sp. nov., six novel members of Acidobacteriota isolated from soils.</title>
        <authorList>
            <person name="Weisberg A.J."/>
            <person name="Pearce E."/>
            <person name="Kramer C.G."/>
            <person name="Chang J.H."/>
            <person name="Clarke C.R."/>
        </authorList>
    </citation>
    <scope>NUCLEOTIDE SEQUENCE [LARGE SCALE GENOMIC DNA]</scope>
    <source>
        <strain evidence="3 4">ID09-01A</strain>
    </source>
</reference>
<feature type="region of interest" description="Disordered" evidence="2">
    <location>
        <begin position="1"/>
        <end position="21"/>
    </location>
</feature>
<keyword evidence="1" id="KW-0175">Coiled coil</keyword>
<proteinExistence type="predicted"/>
<sequence>MMPSRKPAPQAPRWGRDGFVRDEPRAENPLVYRAVLPIPENEQAQMFAGARSCFTSWLESKGLATHLSSGVHRLTDAYTLTVTDSYNTDGHQTALRLRLRESKEDKQEGTWQTTLTSAVDLESKAAYVGVDLEHYPSPGRRQSTPVPPRLVREILDHFTVPDGTIRLSTTPHLIGPDSVGLLTSALTDPTRQLPLVLAAEPSNDDPGWEKLLTGVARNLVGIASVFRLEREAVPAFREAAGDRHDVFPGQIRTYLPDVALGSAEDGRRHRLLTYRRLSDPEFRNADIRISRYPRQHAVTTPQPALLAEPAFPGIEEVLKNLRAARSQTAESLGNETVGSLRAQLSTANETIDKALEELSEAASARDLAERGRRALDEQLRDATDRYEYEIADHDATQAELSALRYQVAVLQQRLVKAGRAEDAYTPPAEEPAPMSFAELNECVYERMKHLVLTYDKSKAEDLDDDMKSSTWASKVWDALLALDSYGASSASEQGFDGTFRDFCEASPQGMRTYPLTRVAMVESDSVRNDKKFRQQRMLPVPVEVDASGKVFMEAHIKIDNKGRIAPRVHFYDDTAGATGKVIIGYVGPHLSNTRTN</sequence>
<dbReference type="Proteomes" id="UP001271274">
    <property type="component" value="Unassembled WGS sequence"/>
</dbReference>
<comment type="caution">
    <text evidence="3">The sequence shown here is derived from an EMBL/GenBank/DDBJ whole genome shotgun (WGS) entry which is preliminary data.</text>
</comment>
<evidence type="ECO:0000313" key="3">
    <source>
        <dbReference type="EMBL" id="MDX3699093.1"/>
    </source>
</evidence>
<keyword evidence="4" id="KW-1185">Reference proteome</keyword>
<name>A0ABU4N7S4_9ACTN</name>
<feature type="coiled-coil region" evidence="1">
    <location>
        <begin position="337"/>
        <end position="364"/>
    </location>
</feature>
<evidence type="ECO:0000256" key="1">
    <source>
        <dbReference type="SAM" id="Coils"/>
    </source>
</evidence>
<protein>
    <submittedName>
        <fullName evidence="3">Uncharacterized protein</fullName>
    </submittedName>
</protein>
<organism evidence="3 4">
    <name type="scientific">Streptomyces europaeiscabiei</name>
    <dbReference type="NCBI Taxonomy" id="146819"/>
    <lineage>
        <taxon>Bacteria</taxon>
        <taxon>Bacillati</taxon>
        <taxon>Actinomycetota</taxon>
        <taxon>Actinomycetes</taxon>
        <taxon>Kitasatosporales</taxon>
        <taxon>Streptomycetaceae</taxon>
        <taxon>Streptomyces</taxon>
    </lineage>
</organism>
<gene>
    <name evidence="3" type="ORF">PV662_04840</name>
</gene>
<evidence type="ECO:0000313" key="4">
    <source>
        <dbReference type="Proteomes" id="UP001271274"/>
    </source>
</evidence>
<accession>A0ABU4N7S4</accession>